<dbReference type="InterPro" id="IPR001647">
    <property type="entry name" value="HTH_TetR"/>
</dbReference>
<evidence type="ECO:0000313" key="7">
    <source>
        <dbReference type="Proteomes" id="UP000549616"/>
    </source>
</evidence>
<evidence type="ECO:0000256" key="3">
    <source>
        <dbReference type="ARBA" id="ARBA00023163"/>
    </source>
</evidence>
<dbReference type="Gene3D" id="1.10.357.10">
    <property type="entry name" value="Tetracycline Repressor, domain 2"/>
    <property type="match status" value="1"/>
</dbReference>
<dbReference type="GO" id="GO:0000976">
    <property type="term" value="F:transcription cis-regulatory region binding"/>
    <property type="evidence" value="ECO:0007669"/>
    <property type="project" value="TreeGrafter"/>
</dbReference>
<dbReference type="PRINTS" id="PR00455">
    <property type="entry name" value="HTHTETR"/>
</dbReference>
<comment type="caution">
    <text evidence="6">The sequence shown here is derived from an EMBL/GenBank/DDBJ whole genome shotgun (WGS) entry which is preliminary data.</text>
</comment>
<dbReference type="RefSeq" id="WP_179772891.1">
    <property type="nucleotide sequence ID" value="NZ_JACCFK010000001.1"/>
</dbReference>
<dbReference type="AlphaFoldDB" id="A0A853B1D9"/>
<dbReference type="PROSITE" id="PS50977">
    <property type="entry name" value="HTH_TETR_2"/>
    <property type="match status" value="1"/>
</dbReference>
<evidence type="ECO:0000256" key="4">
    <source>
        <dbReference type="PROSITE-ProRule" id="PRU00335"/>
    </source>
</evidence>
<evidence type="ECO:0000259" key="5">
    <source>
        <dbReference type="PROSITE" id="PS50977"/>
    </source>
</evidence>
<keyword evidence="3" id="KW-0804">Transcription</keyword>
<dbReference type="PANTHER" id="PTHR30055">
    <property type="entry name" value="HTH-TYPE TRANSCRIPTIONAL REGULATOR RUTR"/>
    <property type="match status" value="1"/>
</dbReference>
<feature type="domain" description="HTH tetR-type" evidence="5">
    <location>
        <begin position="18"/>
        <end position="78"/>
    </location>
</feature>
<sequence length="216" mass="23626">MSMPRKRGPGRPRKVPVAEQRTLVLAAASHVFATNGVQGSTIEQIAREAGLTRQAVYELYGDKNAIFEAVVAQAEEDAYAAIAAAGASDAELDLKSWARKNYATLFEFVASHPDALALFQEAERAGNQALSRLRQRLARVYTDASGQRWAAFGVEPGRADTALVTMYFAMVESLVRLNWDGDPPDRDALLDLLTEFTIGGVLRLYSQAPEVIARVR</sequence>
<dbReference type="InterPro" id="IPR050109">
    <property type="entry name" value="HTH-type_TetR-like_transc_reg"/>
</dbReference>
<accession>A0A853B1D9</accession>
<evidence type="ECO:0000313" key="6">
    <source>
        <dbReference type="EMBL" id="NYI88692.1"/>
    </source>
</evidence>
<keyword evidence="2 4" id="KW-0238">DNA-binding</keyword>
<dbReference type="EMBL" id="JACCFK010000001">
    <property type="protein sequence ID" value="NYI88692.1"/>
    <property type="molecule type" value="Genomic_DNA"/>
</dbReference>
<keyword evidence="1" id="KW-0805">Transcription regulation</keyword>
<dbReference type="Proteomes" id="UP000549616">
    <property type="component" value="Unassembled WGS sequence"/>
</dbReference>
<keyword evidence="7" id="KW-1185">Reference proteome</keyword>
<dbReference type="Pfam" id="PF00440">
    <property type="entry name" value="TetR_N"/>
    <property type="match status" value="1"/>
</dbReference>
<proteinExistence type="predicted"/>
<dbReference type="SUPFAM" id="SSF46689">
    <property type="entry name" value="Homeodomain-like"/>
    <property type="match status" value="1"/>
</dbReference>
<protein>
    <submittedName>
        <fullName evidence="6">AcrR family transcriptional regulator</fullName>
    </submittedName>
</protein>
<feature type="DNA-binding region" description="H-T-H motif" evidence="4">
    <location>
        <begin position="41"/>
        <end position="60"/>
    </location>
</feature>
<organism evidence="6 7">
    <name type="scientific">Amycolatopsis endophytica</name>
    <dbReference type="NCBI Taxonomy" id="860233"/>
    <lineage>
        <taxon>Bacteria</taxon>
        <taxon>Bacillati</taxon>
        <taxon>Actinomycetota</taxon>
        <taxon>Actinomycetes</taxon>
        <taxon>Pseudonocardiales</taxon>
        <taxon>Pseudonocardiaceae</taxon>
        <taxon>Amycolatopsis</taxon>
    </lineage>
</organism>
<reference evidence="6 7" key="1">
    <citation type="submission" date="2020-07" db="EMBL/GenBank/DDBJ databases">
        <title>Sequencing the genomes of 1000 actinobacteria strains.</title>
        <authorList>
            <person name="Klenk H.-P."/>
        </authorList>
    </citation>
    <scope>NUCLEOTIDE SEQUENCE [LARGE SCALE GENOMIC DNA]</scope>
    <source>
        <strain evidence="6 7">DSM 104006</strain>
    </source>
</reference>
<dbReference type="PANTHER" id="PTHR30055:SF234">
    <property type="entry name" value="HTH-TYPE TRANSCRIPTIONAL REGULATOR BETI"/>
    <property type="match status" value="1"/>
</dbReference>
<evidence type="ECO:0000256" key="2">
    <source>
        <dbReference type="ARBA" id="ARBA00023125"/>
    </source>
</evidence>
<dbReference type="InterPro" id="IPR009057">
    <property type="entry name" value="Homeodomain-like_sf"/>
</dbReference>
<name>A0A853B1D9_9PSEU</name>
<gene>
    <name evidence="6" type="ORF">HNR02_002015</name>
</gene>
<dbReference type="GO" id="GO:0003700">
    <property type="term" value="F:DNA-binding transcription factor activity"/>
    <property type="evidence" value="ECO:0007669"/>
    <property type="project" value="TreeGrafter"/>
</dbReference>
<evidence type="ECO:0000256" key="1">
    <source>
        <dbReference type="ARBA" id="ARBA00023015"/>
    </source>
</evidence>